<dbReference type="PANTHER" id="PTHR31687">
    <property type="match status" value="1"/>
</dbReference>
<keyword evidence="2" id="KW-1185">Reference proteome</keyword>
<evidence type="ECO:0008006" key="3">
    <source>
        <dbReference type="Google" id="ProtNLM"/>
    </source>
</evidence>
<evidence type="ECO:0000313" key="2">
    <source>
        <dbReference type="Proteomes" id="UP001265746"/>
    </source>
</evidence>
<dbReference type="EMBL" id="JAUJFL010000005">
    <property type="protein sequence ID" value="KAK2603313.1"/>
    <property type="molecule type" value="Genomic_DNA"/>
</dbReference>
<organism evidence="1 2">
    <name type="scientific">Phomopsis amygdali</name>
    <name type="common">Fusicoccum amygdali</name>
    <dbReference type="NCBI Taxonomy" id="1214568"/>
    <lineage>
        <taxon>Eukaryota</taxon>
        <taxon>Fungi</taxon>
        <taxon>Dikarya</taxon>
        <taxon>Ascomycota</taxon>
        <taxon>Pezizomycotina</taxon>
        <taxon>Sordariomycetes</taxon>
        <taxon>Sordariomycetidae</taxon>
        <taxon>Diaporthales</taxon>
        <taxon>Diaporthaceae</taxon>
        <taxon>Diaporthe</taxon>
    </lineage>
</organism>
<dbReference type="Proteomes" id="UP001265746">
    <property type="component" value="Unassembled WGS sequence"/>
</dbReference>
<reference evidence="1" key="1">
    <citation type="submission" date="2023-06" db="EMBL/GenBank/DDBJ databases">
        <authorList>
            <person name="Noh H."/>
        </authorList>
    </citation>
    <scope>NUCLEOTIDE SEQUENCE</scope>
    <source>
        <strain evidence="1">DUCC20226</strain>
    </source>
</reference>
<protein>
    <recommendedName>
        <fullName evidence="3">DUF1688-domain-containing protein</fullName>
    </recommendedName>
</protein>
<comment type="caution">
    <text evidence="1">The sequence shown here is derived from an EMBL/GenBank/DDBJ whole genome shotgun (WGS) entry which is preliminary data.</text>
</comment>
<dbReference type="Pfam" id="PF07958">
    <property type="entry name" value="DUF1688"/>
    <property type="match status" value="1"/>
</dbReference>
<sequence length="431" mass="48415">MDPHVKYLLSLRAVRERAQVVWQAAEAGELAHFDLHKDKLGDVADFVISVIQRDFGPDKYDTIPPHGRWQHFDVGNVPRVQNMIDSWKTTGTDDLELTRRLIDLFFVSVLLDAGAGDYWRFVEPHTDRKYERSEGIAVASLYMFNSFAFTDAVSKKTPSVNGKGLKNMTDEKLATGFQVSEQNPILGIDSRAALLRSIGESLLKNPGVFGEQGRPGNLVDYMIKTAENSSELDVLKLWDVLQTLLIPCWPKDRTMVNGFPIGDAWPLSTLKKHIDPSKADDVTAGIQPFHKLTQWLTYSLMVPFQRILDIKWKNTESLTALPEYRNGGLFVDLGAITLKKEAYERGIKASGKELPLFDAADDVIVEWRALTLNLLDRVYESIVSRMGQGVHLTMAQVLEAGTWKSGREIAAQRRPETKSSPILIRSDGTVF</sequence>
<dbReference type="AlphaFoldDB" id="A0AAD9SAJ6"/>
<dbReference type="InterPro" id="IPR012469">
    <property type="entry name" value="DUF1688"/>
</dbReference>
<proteinExistence type="predicted"/>
<evidence type="ECO:0000313" key="1">
    <source>
        <dbReference type="EMBL" id="KAK2603313.1"/>
    </source>
</evidence>
<name>A0AAD9SAJ6_PHOAM</name>
<accession>A0AAD9SAJ6</accession>
<gene>
    <name evidence="1" type="ORF">N8I77_009778</name>
</gene>
<dbReference type="PANTHER" id="PTHR31687:SF3">
    <property type="entry name" value="PROTEIN URG3"/>
    <property type="match status" value="1"/>
</dbReference>